<dbReference type="AlphaFoldDB" id="G8ZW21"/>
<dbReference type="InterPro" id="IPR011701">
    <property type="entry name" value="MFS"/>
</dbReference>
<evidence type="ECO:0000256" key="1">
    <source>
        <dbReference type="ARBA" id="ARBA00004141"/>
    </source>
</evidence>
<feature type="transmembrane region" description="Helical" evidence="6">
    <location>
        <begin position="379"/>
        <end position="400"/>
    </location>
</feature>
<feature type="transmembrane region" description="Helical" evidence="6">
    <location>
        <begin position="212"/>
        <end position="236"/>
    </location>
</feature>
<feature type="transmembrane region" description="Helical" evidence="6">
    <location>
        <begin position="131"/>
        <end position="148"/>
    </location>
</feature>
<keyword evidence="3 6" id="KW-0812">Transmembrane</keyword>
<feature type="transmembrane region" description="Helical" evidence="6">
    <location>
        <begin position="242"/>
        <end position="267"/>
    </location>
</feature>
<reference evidence="7 8" key="1">
    <citation type="journal article" date="2011" name="Proc. Natl. Acad. Sci. U.S.A.">
        <title>Evolutionary erosion of yeast sex chromosomes by mating-type switching accidents.</title>
        <authorList>
            <person name="Gordon J.L."/>
            <person name="Armisen D."/>
            <person name="Proux-Wera E."/>
            <person name="Oheigeartaigh S.S."/>
            <person name="Byrne K.P."/>
            <person name="Wolfe K.H."/>
        </authorList>
    </citation>
    <scope>NUCLEOTIDE SEQUENCE [LARGE SCALE GENOMIC DNA]</scope>
    <source>
        <strain evidence="8">ATCC 10662 / CBS 1146 / NBRC 0425 / NCYC 2629 / NRRL Y-866</strain>
    </source>
</reference>
<dbReference type="InParanoid" id="G8ZW21"/>
<dbReference type="GO" id="GO:0033229">
    <property type="term" value="F:cysteine transmembrane transporter activity"/>
    <property type="evidence" value="ECO:0007669"/>
    <property type="project" value="TreeGrafter"/>
</dbReference>
<sequence>MSSVAGKGQVLVTEENESSSISSTSKYISGTCNEIVSITDEENIQDKAKVISSRDADVTLEFLRQHDSEVPEITGEQEKRLSRKVVWIIVPLCALIDFALYADKATASYTSIFGMWKDTHLTQNMYNNSTTLFYVGFIVGQINLIFLQKFPVGQVMTTLGFLWTLIIYLHTVAVNHQGIYALRFFLGFVEAIAIPALNTTMGQFLTAEEKSWTASLFYTSCLGNEIIVGFIAFGLLHAHPSIAIWKLFMIVIASISMVVTVLIALLYPSNPTNARFLNLKEKIWVIRRVQKTTGSSIEQKIIKKHQIWEAFKDPISWLFCAFFFCNQLSNNLVYQEKLLFKQLGVSTLGSTLVSVAYGGFSVTCAIIASVLIRKKRDFTAYSVVIWTMFPLVGGIAMVCLPWERKLALLAMICLCAPKGVAWILMFSWNSTTVSGYTKKVTRNAMVMFWYGIANIIAPQLWQAKDGPRYYTAWIVQIIFAFFLAPISALVIRIILKRRNERRITASGTEPALGIITDSTDECRISFKANLALLDLTDLENERFIYPL</sequence>
<feature type="transmembrane region" description="Helical" evidence="6">
    <location>
        <begin position="440"/>
        <end position="461"/>
    </location>
</feature>
<evidence type="ECO:0000256" key="4">
    <source>
        <dbReference type="ARBA" id="ARBA00022989"/>
    </source>
</evidence>
<feature type="transmembrane region" description="Helical" evidence="6">
    <location>
        <begin position="155"/>
        <end position="174"/>
    </location>
</feature>
<feature type="transmembrane region" description="Helical" evidence="6">
    <location>
        <begin position="406"/>
        <end position="428"/>
    </location>
</feature>
<keyword evidence="8" id="KW-1185">Reference proteome</keyword>
<dbReference type="GeneID" id="11501014"/>
<dbReference type="eggNOG" id="KOG2533">
    <property type="taxonomic scope" value="Eukaryota"/>
</dbReference>
<name>G8ZW21_TORDE</name>
<dbReference type="Pfam" id="PF07690">
    <property type="entry name" value="MFS_1"/>
    <property type="match status" value="1"/>
</dbReference>
<dbReference type="InterPro" id="IPR036259">
    <property type="entry name" value="MFS_trans_sf"/>
</dbReference>
<dbReference type="KEGG" id="tdl:TDEL_0E05720"/>
<dbReference type="PANTHER" id="PTHR43791:SF63">
    <property type="entry name" value="HIGH AFFINITY CYSTEINE TRANSPORTER"/>
    <property type="match status" value="1"/>
</dbReference>
<accession>G8ZW21</accession>
<protein>
    <recommendedName>
        <fullName evidence="9">Major facilitator superfamily (MFS) profile domain-containing protein</fullName>
    </recommendedName>
</protein>
<feature type="transmembrane region" description="Helical" evidence="6">
    <location>
        <begin position="354"/>
        <end position="372"/>
    </location>
</feature>
<dbReference type="Gene3D" id="1.20.1250.20">
    <property type="entry name" value="MFS general substrate transporter like domains"/>
    <property type="match status" value="1"/>
</dbReference>
<evidence type="ECO:0000313" key="7">
    <source>
        <dbReference type="EMBL" id="CCE92815.1"/>
    </source>
</evidence>
<dbReference type="EMBL" id="HE616746">
    <property type="protein sequence ID" value="CCE92815.1"/>
    <property type="molecule type" value="Genomic_DNA"/>
</dbReference>
<dbReference type="SUPFAM" id="SSF103473">
    <property type="entry name" value="MFS general substrate transporter"/>
    <property type="match status" value="1"/>
</dbReference>
<dbReference type="PANTHER" id="PTHR43791">
    <property type="entry name" value="PERMEASE-RELATED"/>
    <property type="match status" value="1"/>
</dbReference>
<dbReference type="OrthoDB" id="3639251at2759"/>
<dbReference type="Proteomes" id="UP000005627">
    <property type="component" value="Chromosome 5"/>
</dbReference>
<dbReference type="HOGENOM" id="CLU_001265_0_5_1"/>
<comment type="subcellular location">
    <subcellularLocation>
        <location evidence="1">Membrane</location>
        <topology evidence="1">Multi-pass membrane protein</topology>
    </subcellularLocation>
</comment>
<feature type="transmembrane region" description="Helical" evidence="6">
    <location>
        <begin position="180"/>
        <end position="200"/>
    </location>
</feature>
<keyword evidence="5 6" id="KW-0472">Membrane</keyword>
<dbReference type="GO" id="GO:0016020">
    <property type="term" value="C:membrane"/>
    <property type="evidence" value="ECO:0007669"/>
    <property type="project" value="UniProtKB-SubCell"/>
</dbReference>
<evidence type="ECO:0000313" key="8">
    <source>
        <dbReference type="Proteomes" id="UP000005627"/>
    </source>
</evidence>
<organism evidence="7 8">
    <name type="scientific">Torulaspora delbrueckii</name>
    <name type="common">Yeast</name>
    <name type="synonym">Candida colliculosa</name>
    <dbReference type="NCBI Taxonomy" id="4950"/>
    <lineage>
        <taxon>Eukaryota</taxon>
        <taxon>Fungi</taxon>
        <taxon>Dikarya</taxon>
        <taxon>Ascomycota</taxon>
        <taxon>Saccharomycotina</taxon>
        <taxon>Saccharomycetes</taxon>
        <taxon>Saccharomycetales</taxon>
        <taxon>Saccharomycetaceae</taxon>
        <taxon>Torulaspora</taxon>
    </lineage>
</organism>
<dbReference type="FunCoup" id="G8ZW21">
    <property type="interactions" value="47"/>
</dbReference>
<proteinExistence type="predicted"/>
<keyword evidence="4 6" id="KW-1133">Transmembrane helix</keyword>
<evidence type="ECO:0000256" key="5">
    <source>
        <dbReference type="ARBA" id="ARBA00023136"/>
    </source>
</evidence>
<gene>
    <name evidence="7" type="primary">TDEL0E05720</name>
    <name evidence="7" type="ORF">TDEL_0E05720</name>
</gene>
<feature type="transmembrane region" description="Helical" evidence="6">
    <location>
        <begin position="473"/>
        <end position="495"/>
    </location>
</feature>
<dbReference type="RefSeq" id="XP_003682026.1">
    <property type="nucleotide sequence ID" value="XM_003681978.1"/>
</dbReference>
<evidence type="ECO:0000256" key="2">
    <source>
        <dbReference type="ARBA" id="ARBA00022448"/>
    </source>
</evidence>
<evidence type="ECO:0008006" key="9">
    <source>
        <dbReference type="Google" id="ProtNLM"/>
    </source>
</evidence>
<evidence type="ECO:0000256" key="3">
    <source>
        <dbReference type="ARBA" id="ARBA00022692"/>
    </source>
</evidence>
<keyword evidence="2" id="KW-0813">Transport</keyword>
<evidence type="ECO:0000256" key="6">
    <source>
        <dbReference type="SAM" id="Phobius"/>
    </source>
</evidence>